<evidence type="ECO:0000313" key="1">
    <source>
        <dbReference type="EMBL" id="MBZ5486888.1"/>
    </source>
</evidence>
<name>A0ACC5VRI3_9GAMM</name>
<dbReference type="Proteomes" id="UP001319846">
    <property type="component" value="Unassembled WGS sequence"/>
</dbReference>
<proteinExistence type="predicted"/>
<organism evidence="1 2">
    <name type="scientific">Vreelandella aquamarina</name>
    <dbReference type="NCBI Taxonomy" id="77097"/>
    <lineage>
        <taxon>Bacteria</taxon>
        <taxon>Pseudomonadati</taxon>
        <taxon>Pseudomonadota</taxon>
        <taxon>Gammaproteobacteria</taxon>
        <taxon>Oceanospirillales</taxon>
        <taxon>Halomonadaceae</taxon>
        <taxon>Vreelandella</taxon>
    </lineage>
</organism>
<evidence type="ECO:0000313" key="2">
    <source>
        <dbReference type="Proteomes" id="UP001319846"/>
    </source>
</evidence>
<comment type="caution">
    <text evidence="1">The sequence shown here is derived from an EMBL/GenBank/DDBJ whole genome shotgun (WGS) entry which is preliminary data.</text>
</comment>
<accession>A0ACC5VRI3</accession>
<gene>
    <name evidence="1" type="ORF">HW452_05050</name>
</gene>
<keyword evidence="2" id="KW-1185">Reference proteome</keyword>
<dbReference type="EMBL" id="JABYQT010000002">
    <property type="protein sequence ID" value="MBZ5486888.1"/>
    <property type="molecule type" value="Genomic_DNA"/>
</dbReference>
<reference evidence="1" key="1">
    <citation type="submission" date="2020-06" db="EMBL/GenBank/DDBJ databases">
        <title>Whole Genome Sequence of Halomonas aquamarina MB598.</title>
        <authorList>
            <person name="Pervaiz M."/>
            <person name="Fariq A."/>
            <person name="Yasmin A."/>
            <person name="Welch M."/>
        </authorList>
    </citation>
    <scope>NUCLEOTIDE SEQUENCE</scope>
    <source>
        <strain evidence="1">MB598</strain>
    </source>
</reference>
<sequence>MAVGIRVRNPNNGQIVFEVTDSLTTILGQTSTGTGNGNLNVSEFSRGRPFFIRLPGNPEGYNVIMPQIVVRNGRIEWTFSGDDSQTSRVSWSFLYGVYS</sequence>
<protein>
    <submittedName>
        <fullName evidence="1">Uncharacterized protein</fullName>
    </submittedName>
</protein>